<accession>A0A2Z5N6D1</accession>
<name>A0A2Z5N6D1_BURPY</name>
<gene>
    <name evidence="1" type="ORF">CUJ89_31005</name>
</gene>
<dbReference type="EMBL" id="CP024903">
    <property type="protein sequence ID" value="AXF24686.1"/>
    <property type="molecule type" value="Genomic_DNA"/>
</dbReference>
<dbReference type="Proteomes" id="UP000253104">
    <property type="component" value="Chromosome mHSR5_B"/>
</dbReference>
<evidence type="ECO:0000313" key="2">
    <source>
        <dbReference type="Proteomes" id="UP000253104"/>
    </source>
</evidence>
<dbReference type="SUPFAM" id="SSF50370">
    <property type="entry name" value="Ricin B-like lectins"/>
    <property type="match status" value="1"/>
</dbReference>
<dbReference type="Gene3D" id="2.80.10.50">
    <property type="match status" value="1"/>
</dbReference>
<dbReference type="AlphaFoldDB" id="A0A2Z5N6D1"/>
<evidence type="ECO:0000313" key="1">
    <source>
        <dbReference type="EMBL" id="AXF24686.1"/>
    </source>
</evidence>
<organism evidence="1 2">
    <name type="scientific">Burkholderia pyrrocinia</name>
    <name type="common">Pseudomonas pyrrocinia</name>
    <dbReference type="NCBI Taxonomy" id="60550"/>
    <lineage>
        <taxon>Bacteria</taxon>
        <taxon>Pseudomonadati</taxon>
        <taxon>Pseudomonadota</taxon>
        <taxon>Betaproteobacteria</taxon>
        <taxon>Burkholderiales</taxon>
        <taxon>Burkholderiaceae</taxon>
        <taxon>Burkholderia</taxon>
        <taxon>Burkholderia cepacia complex</taxon>
    </lineage>
</organism>
<reference evidence="1 2" key="1">
    <citation type="journal article" date="2018" name="ISME J.">
        <title>Involvement of Burkholderiaceae and sulfurous volatiles in disease-suppressive soils.</title>
        <authorList>
            <person name="Carrion V.J."/>
            <person name="Cordovez V."/>
            <person name="Tyc O."/>
            <person name="Etalo D.W."/>
            <person name="de Bruijn I."/>
            <person name="de Jager V.C."/>
            <person name="Medema M.H."/>
            <person name="Eberl L."/>
            <person name="Raaijmakers J.M."/>
        </authorList>
    </citation>
    <scope>NUCLEOTIDE SEQUENCE [LARGE SCALE GENOMIC DNA]</scope>
    <source>
        <strain evidence="2">mHSR5</strain>
    </source>
</reference>
<dbReference type="PROSITE" id="PS50231">
    <property type="entry name" value="RICIN_B_LECTIN"/>
    <property type="match status" value="1"/>
</dbReference>
<protein>
    <submittedName>
        <fullName evidence="1">Uncharacterized protein</fullName>
    </submittedName>
</protein>
<proteinExistence type="predicted"/>
<sequence>MQIHGKDDFRVRLLSGRKHSFIDSSNYLSEEKMAKIYYTADTNWLIGVTDRVKGNRVVLVPASTDHLHTEWDFQPDGGITLHSDPTLAIDCGTVSDEQYLALNTYVKNHATASQQWQFDPQSDDPQSGYIENVTNSQLVFDLQWRKVANGTPIWTFAANASDAEIWSPVPVPQDSFKK</sequence>
<dbReference type="InterPro" id="IPR035992">
    <property type="entry name" value="Ricin_B-like_lectins"/>
</dbReference>
<dbReference type="CDD" id="cd00161">
    <property type="entry name" value="beta-trefoil_Ricin-like"/>
    <property type="match status" value="1"/>
</dbReference>